<reference evidence="2" key="1">
    <citation type="submission" date="2014-12" db="EMBL/GenBank/DDBJ databases">
        <title>The draft genome of the Tatumella morbirosei type strain, LMG23360T isolated from pineapple rot.</title>
        <authorList>
            <person name="Smits T.H."/>
            <person name="Palmer M."/>
            <person name="Venter S.N."/>
            <person name="Duffy B."/>
            <person name="Steenkamp E.T."/>
            <person name="Chan W.Y."/>
            <person name="Coutinho T.A."/>
            <person name="Coetzee M.P."/>
            <person name="De Maayer P."/>
        </authorList>
    </citation>
    <scope>NUCLEOTIDE SEQUENCE [LARGE SCALE GENOMIC DNA]</scope>
    <source>
        <strain evidence="2">LMG 23360</strain>
    </source>
</reference>
<sequence length="103" mass="11881">MATVNIRFTVTEFCLHTGVSVTELTEIIGLGVLEPVDQQPRVQEWLFDEDALAVCMRAQRLRRELELDWPGIAVALSLLNEIDRLNSENRQLNQRLLRFMADQ</sequence>
<comment type="caution">
    <text evidence="2">The sequence shown here is derived from an EMBL/GenBank/DDBJ whole genome shotgun (WGS) entry which is preliminary data.</text>
</comment>
<dbReference type="AlphaFoldDB" id="A0A095TAM4"/>
<organism evidence="2 3">
    <name type="scientific">Tatumella morbirosei</name>
    <dbReference type="NCBI Taxonomy" id="642227"/>
    <lineage>
        <taxon>Bacteria</taxon>
        <taxon>Pseudomonadati</taxon>
        <taxon>Pseudomonadota</taxon>
        <taxon>Gammaproteobacteria</taxon>
        <taxon>Enterobacterales</taxon>
        <taxon>Erwiniaceae</taxon>
        <taxon>Tatumella</taxon>
    </lineage>
</organism>
<dbReference type="OrthoDB" id="5567704at2"/>
<evidence type="ECO:0000256" key="1">
    <source>
        <dbReference type="SAM" id="Coils"/>
    </source>
</evidence>
<keyword evidence="1" id="KW-0175">Coiled coil</keyword>
<dbReference type="STRING" id="642227.HA49_11040"/>
<dbReference type="Pfam" id="PF13591">
    <property type="entry name" value="MerR_2"/>
    <property type="match status" value="1"/>
</dbReference>
<dbReference type="eggNOG" id="COG0789">
    <property type="taxonomic scope" value="Bacteria"/>
</dbReference>
<keyword evidence="3" id="KW-1185">Reference proteome</keyword>
<dbReference type="Gene3D" id="1.10.1660.10">
    <property type="match status" value="1"/>
</dbReference>
<evidence type="ECO:0000313" key="2">
    <source>
        <dbReference type="EMBL" id="KGD73767.1"/>
    </source>
</evidence>
<dbReference type="Proteomes" id="UP000029577">
    <property type="component" value="Unassembled WGS sequence"/>
</dbReference>
<accession>A0A095TAM4</accession>
<dbReference type="EMBL" id="JPKR02000002">
    <property type="protein sequence ID" value="KGD73767.1"/>
    <property type="molecule type" value="Genomic_DNA"/>
</dbReference>
<name>A0A095TAM4_9GAMM</name>
<evidence type="ECO:0000313" key="3">
    <source>
        <dbReference type="Proteomes" id="UP000029577"/>
    </source>
</evidence>
<dbReference type="NCBIfam" id="NF007617">
    <property type="entry name" value="PRK10265.1"/>
    <property type="match status" value="1"/>
</dbReference>
<proteinExistence type="predicted"/>
<dbReference type="RefSeq" id="WP_038020302.1">
    <property type="nucleotide sequence ID" value="NZ_JPKR02000002.1"/>
</dbReference>
<protein>
    <submittedName>
        <fullName evidence="2">Chaperone-modulator protein CbpM</fullName>
    </submittedName>
</protein>
<gene>
    <name evidence="2" type="ORF">HA49_11040</name>
</gene>
<feature type="coiled-coil region" evidence="1">
    <location>
        <begin position="75"/>
        <end position="102"/>
    </location>
</feature>